<evidence type="ECO:0000313" key="1">
    <source>
        <dbReference type="EMBL" id="KIM00487.1"/>
    </source>
</evidence>
<dbReference type="Proteomes" id="UP000031971">
    <property type="component" value="Unassembled WGS sequence"/>
</dbReference>
<proteinExistence type="predicted"/>
<gene>
    <name evidence="1" type="ORF">CCC_01905</name>
</gene>
<accession>A0A0C2V5Z1</accession>
<dbReference type="EMBL" id="JXSL01000010">
    <property type="protein sequence ID" value="KIM00487.1"/>
    <property type="molecule type" value="Genomic_DNA"/>
</dbReference>
<reference evidence="1 2" key="1">
    <citation type="submission" date="2015-01" db="EMBL/GenBank/DDBJ databases">
        <title>Genome Sequence of Magnetospirillum magnetotacticum Strain MS-1.</title>
        <authorList>
            <person name="Marinov G.K."/>
            <person name="Smalley M.D."/>
            <person name="DeSalvo G."/>
        </authorList>
    </citation>
    <scope>NUCLEOTIDE SEQUENCE [LARGE SCALE GENOMIC DNA]</scope>
    <source>
        <strain evidence="1 2">MS-1</strain>
    </source>
</reference>
<name>A0A0C2V5Z1_PARME</name>
<organism evidence="1 2">
    <name type="scientific">Paramagnetospirillum magnetotacticum MS-1</name>
    <dbReference type="NCBI Taxonomy" id="272627"/>
    <lineage>
        <taxon>Bacteria</taxon>
        <taxon>Pseudomonadati</taxon>
        <taxon>Pseudomonadota</taxon>
        <taxon>Alphaproteobacteria</taxon>
        <taxon>Rhodospirillales</taxon>
        <taxon>Magnetospirillaceae</taxon>
        <taxon>Paramagnetospirillum</taxon>
    </lineage>
</organism>
<protein>
    <recommendedName>
        <fullName evidence="3">Mobile element protein</fullName>
    </recommendedName>
</protein>
<sequence>MLEEWIRNVPLSHVERIVADIKVRGTPIWSLACIELTRRCQAAPHAA</sequence>
<evidence type="ECO:0000313" key="2">
    <source>
        <dbReference type="Proteomes" id="UP000031971"/>
    </source>
</evidence>
<keyword evidence="2" id="KW-1185">Reference proteome</keyword>
<comment type="caution">
    <text evidence="1">The sequence shown here is derived from an EMBL/GenBank/DDBJ whole genome shotgun (WGS) entry which is preliminary data.</text>
</comment>
<evidence type="ECO:0008006" key="3">
    <source>
        <dbReference type="Google" id="ProtNLM"/>
    </source>
</evidence>
<dbReference type="RefSeq" id="WP_160295495.1">
    <property type="nucleotide sequence ID" value="NZ_JXSL01000010.1"/>
</dbReference>
<dbReference type="AlphaFoldDB" id="A0A0C2V5Z1"/>